<evidence type="ECO:0000259" key="3">
    <source>
        <dbReference type="Pfam" id="PF00294"/>
    </source>
</evidence>
<gene>
    <name evidence="4" type="ORF">Vretifemale_13875</name>
</gene>
<evidence type="ECO:0000313" key="4">
    <source>
        <dbReference type="EMBL" id="GIL85264.1"/>
    </source>
</evidence>
<dbReference type="InterPro" id="IPR002139">
    <property type="entry name" value="Ribo/fructo_kinase"/>
</dbReference>
<organism evidence="4 5">
    <name type="scientific">Volvox reticuliferus</name>
    <dbReference type="NCBI Taxonomy" id="1737510"/>
    <lineage>
        <taxon>Eukaryota</taxon>
        <taxon>Viridiplantae</taxon>
        <taxon>Chlorophyta</taxon>
        <taxon>core chlorophytes</taxon>
        <taxon>Chlorophyceae</taxon>
        <taxon>CS clade</taxon>
        <taxon>Chlamydomonadales</taxon>
        <taxon>Volvocaceae</taxon>
        <taxon>Volvox</taxon>
    </lineage>
</organism>
<dbReference type="OrthoDB" id="204058at2759"/>
<feature type="domain" description="Carbohydrate kinase PfkB" evidence="3">
    <location>
        <begin position="74"/>
        <end position="297"/>
    </location>
</feature>
<dbReference type="Proteomes" id="UP000747110">
    <property type="component" value="Unassembled WGS sequence"/>
</dbReference>
<dbReference type="InterPro" id="IPR029056">
    <property type="entry name" value="Ribokinase-like"/>
</dbReference>
<proteinExistence type="predicted"/>
<name>A0A8J4CMF9_9CHLO</name>
<feature type="domain" description="Carbohydrate kinase PfkB" evidence="3">
    <location>
        <begin position="438"/>
        <end position="496"/>
    </location>
</feature>
<keyword evidence="5" id="KW-1185">Reference proteome</keyword>
<evidence type="ECO:0000256" key="2">
    <source>
        <dbReference type="ARBA" id="ARBA00022777"/>
    </source>
</evidence>
<dbReference type="PANTHER" id="PTHR42774">
    <property type="entry name" value="PHOSPHOTRANSFERASE SYSTEM TRANSPORT PROTEIN"/>
    <property type="match status" value="1"/>
</dbReference>
<dbReference type="Pfam" id="PF00294">
    <property type="entry name" value="PfkB"/>
    <property type="match status" value="2"/>
</dbReference>
<comment type="caution">
    <text evidence="4">The sequence shown here is derived from an EMBL/GenBank/DDBJ whole genome shotgun (WGS) entry which is preliminary data.</text>
</comment>
<dbReference type="InterPro" id="IPR011611">
    <property type="entry name" value="PfkB_dom"/>
</dbReference>
<feature type="non-terminal residue" evidence="4">
    <location>
        <position position="1"/>
    </location>
</feature>
<evidence type="ECO:0000313" key="5">
    <source>
        <dbReference type="Proteomes" id="UP000747110"/>
    </source>
</evidence>
<sequence>NKAGFRTYNQATANALDNYSQMVRTFTSINPFGTGRAVTAGWCRQFRSNSMRVRANCNSGFQGCDQPLERRIKVVGMGSCGVDYLASVAAYPRPDEKLRTEKLETQGGGNCANALTAAARLGLAPTIVTKIGGDGLGDGIISELHRDGIDTAHVLRAEGHPSPFTYIIVDRQGGTRTCIHTPGAPLEPSEMDDRRIASILDGAALVYFDGRLTEAAVLLARAARLRKIPVLVEAERLRPSLELLLAEADYVVTSAHFPQDWTGETGLADAILATAERLPAARWVITTMGTRGAVLLERPPAGTDLRNEVQERTLEGILTAELGPQLEAARNTAAAAAAAAAVPSPAVCVSASGVRIGAGSVAATEGYVRLVYTSGRDPSQATRQAQAAAHRAAALNADAGRGDSYRGSGSTATGTTTRVAAAATTAPGLMGRVTLASIADLPKDAVADTTGAGDSFIGSVLYGLATGLPLPATLRLAAVVAACKCTELGARPGLPIRSQLALELLHPTAV</sequence>
<dbReference type="SUPFAM" id="SSF53613">
    <property type="entry name" value="Ribokinase-like"/>
    <property type="match status" value="1"/>
</dbReference>
<dbReference type="EMBL" id="BNCP01000032">
    <property type="protein sequence ID" value="GIL85264.1"/>
    <property type="molecule type" value="Genomic_DNA"/>
</dbReference>
<dbReference type="GO" id="GO:0016301">
    <property type="term" value="F:kinase activity"/>
    <property type="evidence" value="ECO:0007669"/>
    <property type="project" value="UniProtKB-KW"/>
</dbReference>
<keyword evidence="2" id="KW-0418">Kinase</keyword>
<dbReference type="PANTHER" id="PTHR42774:SF3">
    <property type="entry name" value="KETOHEXOKINASE"/>
    <property type="match status" value="1"/>
</dbReference>
<accession>A0A8J4CMF9</accession>
<protein>
    <recommendedName>
        <fullName evidence="3">Carbohydrate kinase PfkB domain-containing protein</fullName>
    </recommendedName>
</protein>
<dbReference type="Gene3D" id="3.40.1190.20">
    <property type="match status" value="2"/>
</dbReference>
<evidence type="ECO:0000256" key="1">
    <source>
        <dbReference type="ARBA" id="ARBA00022679"/>
    </source>
</evidence>
<dbReference type="InterPro" id="IPR052562">
    <property type="entry name" value="Ketohexokinase-related"/>
</dbReference>
<dbReference type="AlphaFoldDB" id="A0A8J4CMF9"/>
<dbReference type="PRINTS" id="PR00990">
    <property type="entry name" value="RIBOKINASE"/>
</dbReference>
<keyword evidence="1" id="KW-0808">Transferase</keyword>
<reference evidence="4" key="1">
    <citation type="journal article" date="2021" name="Proc. Natl. Acad. Sci. U.S.A.">
        <title>Three genomes in the algal genus Volvox reveal the fate of a haploid sex-determining region after a transition to homothallism.</title>
        <authorList>
            <person name="Yamamoto K."/>
            <person name="Hamaji T."/>
            <person name="Kawai-Toyooka H."/>
            <person name="Matsuzaki R."/>
            <person name="Takahashi F."/>
            <person name="Nishimura Y."/>
            <person name="Kawachi M."/>
            <person name="Noguchi H."/>
            <person name="Minakuchi Y."/>
            <person name="Umen J.G."/>
            <person name="Toyoda A."/>
            <person name="Nozaki H."/>
        </authorList>
    </citation>
    <scope>NUCLEOTIDE SEQUENCE</scope>
    <source>
        <strain evidence="4">NIES-3786</strain>
    </source>
</reference>